<evidence type="ECO:0000256" key="19">
    <source>
        <dbReference type="SAM" id="MobiDB-lite"/>
    </source>
</evidence>
<dbReference type="SMART" id="SM00454">
    <property type="entry name" value="SAM"/>
    <property type="match status" value="1"/>
</dbReference>
<dbReference type="EC" id="3.1.3.86" evidence="7"/>
<evidence type="ECO:0000256" key="13">
    <source>
        <dbReference type="ARBA" id="ARBA00022999"/>
    </source>
</evidence>
<keyword evidence="15" id="KW-0472">Membrane</keyword>
<dbReference type="InterPro" id="IPR000300">
    <property type="entry name" value="IPPc"/>
</dbReference>
<keyword evidence="14" id="KW-1064">Adaptive immunity</keyword>
<dbReference type="PRINTS" id="PR00401">
    <property type="entry name" value="SH2DOMAIN"/>
</dbReference>
<dbReference type="GO" id="GO:0045087">
    <property type="term" value="P:innate immune response"/>
    <property type="evidence" value="ECO:0007669"/>
    <property type="project" value="UniProtKB-KW"/>
</dbReference>
<evidence type="ECO:0000313" key="21">
    <source>
        <dbReference type="Proteomes" id="UP000515163"/>
    </source>
</evidence>
<dbReference type="AlphaFoldDB" id="A0A6P8I896"/>
<keyword evidence="9" id="KW-0597">Phosphoprotein</keyword>
<comment type="subcellular location">
    <subcellularLocation>
        <location evidence="4">Cell projection</location>
        <location evidence="4">Filopodium</location>
    </subcellularLocation>
    <subcellularLocation>
        <location evidence="5">Cell projection</location>
        <location evidence="5">Lamellipodium</location>
    </subcellularLocation>
    <subcellularLocation>
        <location evidence="2">Cytoplasm</location>
        <location evidence="2">Cytoskeleton</location>
    </subcellularLocation>
    <subcellularLocation>
        <location evidence="1">Membrane</location>
        <topology evidence="1">Peripheral membrane protein</topology>
    </subcellularLocation>
    <subcellularLocation>
        <location evidence="3">Nucleus speckle</location>
    </subcellularLocation>
</comment>
<feature type="region of interest" description="Disordered" evidence="19">
    <location>
        <begin position="895"/>
        <end position="958"/>
    </location>
</feature>
<keyword evidence="16" id="KW-0206">Cytoskeleton</keyword>
<dbReference type="SUPFAM" id="SSF56219">
    <property type="entry name" value="DNase I-like"/>
    <property type="match status" value="1"/>
</dbReference>
<comment type="similarity">
    <text evidence="6">Belongs to the inositol 1,4,5-trisphosphate 5-phosphatase family.</text>
</comment>
<dbReference type="InterPro" id="IPR036860">
    <property type="entry name" value="SH2_dom_sf"/>
</dbReference>
<dbReference type="InterPro" id="IPR013761">
    <property type="entry name" value="SAM/pointed_sf"/>
</dbReference>
<protein>
    <recommendedName>
        <fullName evidence="7">phosphatidylinositol-3,4,5-trisphosphate 5-phosphatase</fullName>
        <ecNumber evidence="7">3.1.3.86</ecNumber>
    </recommendedName>
</protein>
<dbReference type="FunCoup" id="A0A6P8I896">
    <property type="interactions" value="1841"/>
</dbReference>
<dbReference type="Gene3D" id="3.30.505.10">
    <property type="entry name" value="SH2 domain"/>
    <property type="match status" value="1"/>
</dbReference>
<dbReference type="GO" id="GO:0034485">
    <property type="term" value="F:phosphatidylinositol-3,4,5-trisphosphate 5-phosphatase activity"/>
    <property type="evidence" value="ECO:0007669"/>
    <property type="project" value="UniProtKB-EC"/>
</dbReference>
<evidence type="ECO:0000256" key="2">
    <source>
        <dbReference type="ARBA" id="ARBA00004245"/>
    </source>
</evidence>
<sequence>MSGIWYHQKLNRLDTEKMLLEFNKDGSFLIRDSESVPNAFVLSLLFQGHIHHYRIFTKVDGRYYMQAVQGVENHHFDTLGQIVNYYSQPVRGLPCQLSYPYPVDTGEDEDSDEEEDDDLEENEEPNNDQNAAAQAAFKRQMSEVKSENRIDQDFKDALGYYLGEPLLKDLHTVANGGQALEGFQKLLVSSSQDLMKDLALLISRLSFLQEVFSCKSSDNNRTIKFSSLGQADESMSEYEKLCRLLADSIAGVSTVHTQALKSIEYLVKIQEGTDNQPEKPQNRVFEVSEKSVSFRSKSYLSVDYIQGRISFLKNERDAPETGNTIDHSKITQLIKSRTNIKRLSMKIESKPIKEFEFDDGKSREVFCQLVQQVKNQNSKDQALEQISVFVGTWNMGDASPPENLSSWYKCQGHGSTRDTDVAHFAHDIYAIGTQECSYSESNWISKIKNDLHNLFDIEFKTVGVCSLWGIRIVILVKIAHQNLISHVQQSSVKTGLANALGNKGAVGISFMFSATSLCFINCHLAARSTRVLRRNQNYHDILKGLNLGQKNVFDLTNQFNHVFWFGDLNYRIDLQVMDVLENIKTNNLSKMREYDQLKQEIQKGNVFVGFKEEQINFLPTYRHKRGGKEYVWEKTKRSGILINVPSWCDRVLCHSFPDTKIACTSYGCTENIRTSDHWPVFSTFDVGIVSQYAAKPEQNGSQSSKEGCEIIFHKIEAKIKTNSKPLFVIEFHSSCLEKMGKSNQNSIPGYSKASGNKILYASPEWGRQVLPKLYPIIPDRDYLQNQHLLLAIKSVDSDESYGECCISLKAMIADTPQTFTAKLTHSGEETGSLSAEMHVKLLNAGDGTASSSRGLIKEDDDGDVNMNKLAVKPGKAARRKSCKVAKGTSLDIPVNTESRFSGHSVKDRDPAPLPKARPRSQVEGTKAIATPGSHADVSGKFRRSGSGGPPPPLPAKRFNPQTVMELLERIKFTQYYRFLVDNGYDRVDFLKGISEDDLEGSDIPPQERQRLVSAIRAVVKNLPNT</sequence>
<evidence type="ECO:0000256" key="3">
    <source>
        <dbReference type="ARBA" id="ARBA00004324"/>
    </source>
</evidence>
<keyword evidence="17" id="KW-0966">Cell projection</keyword>
<evidence type="ECO:0000313" key="22">
    <source>
        <dbReference type="RefSeq" id="XP_031564273.1"/>
    </source>
</evidence>
<evidence type="ECO:0000256" key="9">
    <source>
        <dbReference type="ARBA" id="ARBA00022553"/>
    </source>
</evidence>
<keyword evidence="11" id="KW-0378">Hydrolase</keyword>
<dbReference type="FunFam" id="3.60.10.10:FF:000005">
    <property type="entry name" value="phosphatidylinositol 3,4,5-trisphosphate 5-phosphatase 1"/>
    <property type="match status" value="1"/>
</dbReference>
<evidence type="ECO:0000256" key="8">
    <source>
        <dbReference type="ARBA" id="ARBA00022490"/>
    </source>
</evidence>
<evidence type="ECO:0000256" key="7">
    <source>
        <dbReference type="ARBA" id="ARBA00012981"/>
    </source>
</evidence>
<dbReference type="SUPFAM" id="SSF47769">
    <property type="entry name" value="SAM/Pointed domain"/>
    <property type="match status" value="1"/>
</dbReference>
<organism evidence="21 22">
    <name type="scientific">Actinia tenebrosa</name>
    <name type="common">Australian red waratah sea anemone</name>
    <dbReference type="NCBI Taxonomy" id="6105"/>
    <lineage>
        <taxon>Eukaryota</taxon>
        <taxon>Metazoa</taxon>
        <taxon>Cnidaria</taxon>
        <taxon>Anthozoa</taxon>
        <taxon>Hexacorallia</taxon>
        <taxon>Actiniaria</taxon>
        <taxon>Actiniidae</taxon>
        <taxon>Actinia</taxon>
    </lineage>
</organism>
<dbReference type="Pfam" id="PF22669">
    <property type="entry name" value="Exo_endo_phos2"/>
    <property type="match status" value="1"/>
</dbReference>
<reference evidence="22" key="1">
    <citation type="submission" date="2025-08" db="UniProtKB">
        <authorList>
            <consortium name="RefSeq"/>
        </authorList>
    </citation>
    <scope>IDENTIFICATION</scope>
    <source>
        <tissue evidence="22">Tentacle</tissue>
    </source>
</reference>
<dbReference type="PROSITE" id="PS50001">
    <property type="entry name" value="SH2"/>
    <property type="match status" value="1"/>
</dbReference>
<dbReference type="GO" id="GO:0002250">
    <property type="term" value="P:adaptive immune response"/>
    <property type="evidence" value="ECO:0007669"/>
    <property type="project" value="UniProtKB-KW"/>
</dbReference>
<dbReference type="InterPro" id="IPR057509">
    <property type="entry name" value="C2_SHIP1-2_2nd"/>
</dbReference>
<keyword evidence="12" id="KW-0391">Immunity</keyword>
<evidence type="ECO:0000256" key="12">
    <source>
        <dbReference type="ARBA" id="ARBA00022859"/>
    </source>
</evidence>
<dbReference type="InterPro" id="IPR036691">
    <property type="entry name" value="Endo/exonu/phosph_ase_sf"/>
</dbReference>
<dbReference type="Pfam" id="PF07647">
    <property type="entry name" value="SAM_2"/>
    <property type="match status" value="1"/>
</dbReference>
<evidence type="ECO:0000256" key="6">
    <source>
        <dbReference type="ARBA" id="ARBA00008734"/>
    </source>
</evidence>
<keyword evidence="13 18" id="KW-0727">SH2 domain</keyword>
<keyword evidence="8" id="KW-0963">Cytoplasm</keyword>
<dbReference type="GO" id="GO:0046856">
    <property type="term" value="P:phosphatidylinositol dephosphorylation"/>
    <property type="evidence" value="ECO:0007669"/>
    <property type="project" value="InterPro"/>
</dbReference>
<dbReference type="InParanoid" id="A0A6P8I896"/>
<gene>
    <name evidence="22" type="primary">LOC116299695</name>
</gene>
<evidence type="ECO:0000256" key="14">
    <source>
        <dbReference type="ARBA" id="ARBA00023130"/>
    </source>
</evidence>
<evidence type="ECO:0000256" key="1">
    <source>
        <dbReference type="ARBA" id="ARBA00004170"/>
    </source>
</evidence>
<accession>A0A6P8I896</accession>
<evidence type="ECO:0000256" key="5">
    <source>
        <dbReference type="ARBA" id="ARBA00004510"/>
    </source>
</evidence>
<dbReference type="InterPro" id="IPR001660">
    <property type="entry name" value="SAM"/>
</dbReference>
<dbReference type="GO" id="GO:0016607">
    <property type="term" value="C:nuclear speck"/>
    <property type="evidence" value="ECO:0007669"/>
    <property type="project" value="UniProtKB-SubCell"/>
</dbReference>
<evidence type="ECO:0000256" key="10">
    <source>
        <dbReference type="ARBA" id="ARBA00022588"/>
    </source>
</evidence>
<evidence type="ECO:0000256" key="18">
    <source>
        <dbReference type="PROSITE-ProRule" id="PRU00191"/>
    </source>
</evidence>
<evidence type="ECO:0000259" key="20">
    <source>
        <dbReference type="PROSITE" id="PS50001"/>
    </source>
</evidence>
<proteinExistence type="inferred from homology"/>
<dbReference type="GO" id="GO:0016020">
    <property type="term" value="C:membrane"/>
    <property type="evidence" value="ECO:0007669"/>
    <property type="project" value="UniProtKB-SubCell"/>
</dbReference>
<dbReference type="RefSeq" id="XP_031564273.1">
    <property type="nucleotide sequence ID" value="XM_031708413.1"/>
</dbReference>
<dbReference type="SMART" id="SM00252">
    <property type="entry name" value="SH2"/>
    <property type="match status" value="1"/>
</dbReference>
<dbReference type="Gene3D" id="3.60.10.10">
    <property type="entry name" value="Endonuclease/exonuclease/phosphatase"/>
    <property type="match status" value="1"/>
</dbReference>
<dbReference type="GeneID" id="116299695"/>
<dbReference type="PANTHER" id="PTHR46051:SF1">
    <property type="entry name" value="INOSITOL POLYPHOSPHATE-RELATED PHOSPHATASE DOMAIN-CONTAINING PROTEIN"/>
    <property type="match status" value="1"/>
</dbReference>
<dbReference type="PANTHER" id="PTHR46051">
    <property type="entry name" value="SH2 DOMAIN-CONTAINING PROTEIN"/>
    <property type="match status" value="1"/>
</dbReference>
<dbReference type="KEGG" id="aten:116299695"/>
<dbReference type="GO" id="GO:0009966">
    <property type="term" value="P:regulation of signal transduction"/>
    <property type="evidence" value="ECO:0007669"/>
    <property type="project" value="TreeGrafter"/>
</dbReference>
<name>A0A6P8I896_ACTTE</name>
<dbReference type="GO" id="GO:0030175">
    <property type="term" value="C:filopodium"/>
    <property type="evidence" value="ECO:0007669"/>
    <property type="project" value="UniProtKB-SubCell"/>
</dbReference>
<dbReference type="Gene3D" id="1.10.150.50">
    <property type="entry name" value="Transcription Factor, Ets-1"/>
    <property type="match status" value="1"/>
</dbReference>
<dbReference type="InterPro" id="IPR000980">
    <property type="entry name" value="SH2"/>
</dbReference>
<evidence type="ECO:0000256" key="4">
    <source>
        <dbReference type="ARBA" id="ARBA00004486"/>
    </source>
</evidence>
<evidence type="ECO:0000256" key="11">
    <source>
        <dbReference type="ARBA" id="ARBA00022801"/>
    </source>
</evidence>
<dbReference type="GO" id="GO:0005856">
    <property type="term" value="C:cytoskeleton"/>
    <property type="evidence" value="ECO:0007669"/>
    <property type="project" value="UniProtKB-SubCell"/>
</dbReference>
<dbReference type="Pfam" id="PF00017">
    <property type="entry name" value="SH2"/>
    <property type="match status" value="1"/>
</dbReference>
<dbReference type="SUPFAM" id="SSF55550">
    <property type="entry name" value="SH2 domain"/>
    <property type="match status" value="1"/>
</dbReference>
<dbReference type="GO" id="GO:0050776">
    <property type="term" value="P:regulation of immune response"/>
    <property type="evidence" value="ECO:0007669"/>
    <property type="project" value="TreeGrafter"/>
</dbReference>
<feature type="compositionally biased region" description="Acidic residues" evidence="19">
    <location>
        <begin position="105"/>
        <end position="126"/>
    </location>
</feature>
<keyword evidence="21" id="KW-1185">Reference proteome</keyword>
<dbReference type="OrthoDB" id="7862313at2759"/>
<dbReference type="SMART" id="SM00128">
    <property type="entry name" value="IPPc"/>
    <property type="match status" value="1"/>
</dbReference>
<evidence type="ECO:0000256" key="16">
    <source>
        <dbReference type="ARBA" id="ARBA00023212"/>
    </source>
</evidence>
<feature type="domain" description="SH2" evidence="20">
    <location>
        <begin position="5"/>
        <end position="101"/>
    </location>
</feature>
<evidence type="ECO:0000256" key="15">
    <source>
        <dbReference type="ARBA" id="ARBA00023136"/>
    </source>
</evidence>
<dbReference type="GO" id="GO:0030027">
    <property type="term" value="C:lamellipodium"/>
    <property type="evidence" value="ECO:0007669"/>
    <property type="project" value="UniProtKB-SubCell"/>
</dbReference>
<evidence type="ECO:0000256" key="17">
    <source>
        <dbReference type="ARBA" id="ARBA00023273"/>
    </source>
</evidence>
<feature type="region of interest" description="Disordered" evidence="19">
    <location>
        <begin position="98"/>
        <end position="133"/>
    </location>
</feature>
<dbReference type="Pfam" id="PF24147">
    <property type="entry name" value="C2_SHIP1-2_2nd"/>
    <property type="match status" value="1"/>
</dbReference>
<dbReference type="Proteomes" id="UP000515163">
    <property type="component" value="Unplaced"/>
</dbReference>
<keyword evidence="10" id="KW-0399">Innate immunity</keyword>